<protein>
    <submittedName>
        <fullName evidence="2">Unplaced genomic scaffold scaffold_21, whole genome shotgun sequence</fullName>
    </submittedName>
</protein>
<dbReference type="Proteomes" id="UP000054018">
    <property type="component" value="Unassembled WGS sequence"/>
</dbReference>
<feature type="region of interest" description="Disordered" evidence="1">
    <location>
        <begin position="13"/>
        <end position="43"/>
    </location>
</feature>
<reference evidence="2 3" key="1">
    <citation type="submission" date="2014-04" db="EMBL/GenBank/DDBJ databases">
        <authorList>
            <consortium name="DOE Joint Genome Institute"/>
            <person name="Kuo A."/>
            <person name="Kohler A."/>
            <person name="Costa M.D."/>
            <person name="Nagy L.G."/>
            <person name="Floudas D."/>
            <person name="Copeland A."/>
            <person name="Barry K.W."/>
            <person name="Cichocki N."/>
            <person name="Veneault-Fourrey C."/>
            <person name="LaButti K."/>
            <person name="Lindquist E.A."/>
            <person name="Lipzen A."/>
            <person name="Lundell T."/>
            <person name="Morin E."/>
            <person name="Murat C."/>
            <person name="Sun H."/>
            <person name="Tunlid A."/>
            <person name="Henrissat B."/>
            <person name="Grigoriev I.V."/>
            <person name="Hibbett D.S."/>
            <person name="Martin F."/>
            <person name="Nordberg H.P."/>
            <person name="Cantor M.N."/>
            <person name="Hua S.X."/>
        </authorList>
    </citation>
    <scope>NUCLEOTIDE SEQUENCE [LARGE SCALE GENOMIC DNA]</scope>
    <source>
        <strain evidence="2 3">441</strain>
    </source>
</reference>
<keyword evidence="3" id="KW-1185">Reference proteome</keyword>
<evidence type="ECO:0000256" key="1">
    <source>
        <dbReference type="SAM" id="MobiDB-lite"/>
    </source>
</evidence>
<proteinExistence type="predicted"/>
<dbReference type="EMBL" id="KN833705">
    <property type="protein sequence ID" value="KIK25885.1"/>
    <property type="molecule type" value="Genomic_DNA"/>
</dbReference>
<feature type="compositionally biased region" description="Basic residues" evidence="1">
    <location>
        <begin position="21"/>
        <end position="31"/>
    </location>
</feature>
<reference evidence="3" key="2">
    <citation type="submission" date="2015-01" db="EMBL/GenBank/DDBJ databases">
        <title>Evolutionary Origins and Diversification of the Mycorrhizal Mutualists.</title>
        <authorList>
            <consortium name="DOE Joint Genome Institute"/>
            <consortium name="Mycorrhizal Genomics Consortium"/>
            <person name="Kohler A."/>
            <person name="Kuo A."/>
            <person name="Nagy L.G."/>
            <person name="Floudas D."/>
            <person name="Copeland A."/>
            <person name="Barry K.W."/>
            <person name="Cichocki N."/>
            <person name="Veneault-Fourrey C."/>
            <person name="LaButti K."/>
            <person name="Lindquist E.A."/>
            <person name="Lipzen A."/>
            <person name="Lundell T."/>
            <person name="Morin E."/>
            <person name="Murat C."/>
            <person name="Riley R."/>
            <person name="Ohm R."/>
            <person name="Sun H."/>
            <person name="Tunlid A."/>
            <person name="Henrissat B."/>
            <person name="Grigoriev I.V."/>
            <person name="Hibbett D.S."/>
            <person name="Martin F."/>
        </authorList>
    </citation>
    <scope>NUCLEOTIDE SEQUENCE [LARGE SCALE GENOMIC DNA]</scope>
    <source>
        <strain evidence="3">441</strain>
    </source>
</reference>
<dbReference type="HOGENOM" id="CLU_2979980_0_0_1"/>
<organism evidence="2 3">
    <name type="scientific">Pisolithus microcarpus 441</name>
    <dbReference type="NCBI Taxonomy" id="765257"/>
    <lineage>
        <taxon>Eukaryota</taxon>
        <taxon>Fungi</taxon>
        <taxon>Dikarya</taxon>
        <taxon>Basidiomycota</taxon>
        <taxon>Agaricomycotina</taxon>
        <taxon>Agaricomycetes</taxon>
        <taxon>Agaricomycetidae</taxon>
        <taxon>Boletales</taxon>
        <taxon>Sclerodermatineae</taxon>
        <taxon>Pisolithaceae</taxon>
        <taxon>Pisolithus</taxon>
    </lineage>
</organism>
<dbReference type="AlphaFoldDB" id="A0A0C9YLL9"/>
<gene>
    <name evidence="2" type="ORF">PISMIDRAFT_676842</name>
</gene>
<sequence length="58" mass="6666">MNVVTYPPVETCRTSTLDSTRKRRPLLRPRTRSGSSRRPYHLQGCCAMDVRTKQSEKG</sequence>
<evidence type="ECO:0000313" key="2">
    <source>
        <dbReference type="EMBL" id="KIK25885.1"/>
    </source>
</evidence>
<accession>A0A0C9YLL9</accession>
<evidence type="ECO:0000313" key="3">
    <source>
        <dbReference type="Proteomes" id="UP000054018"/>
    </source>
</evidence>
<name>A0A0C9YLL9_9AGAM</name>